<dbReference type="PANTHER" id="PTHR10569">
    <property type="entry name" value="GLYCOGEN DEBRANCHING ENZYME"/>
    <property type="match status" value="1"/>
</dbReference>
<evidence type="ECO:0000259" key="2">
    <source>
        <dbReference type="Pfam" id="PF12439"/>
    </source>
</evidence>
<evidence type="ECO:0000259" key="1">
    <source>
        <dbReference type="Pfam" id="PF06202"/>
    </source>
</evidence>
<reference evidence="3 4" key="1">
    <citation type="submission" date="2017-03" db="EMBL/GenBank/DDBJ databases">
        <title>Genome sequence of Clostridium hungatei DSM 14427.</title>
        <authorList>
            <person name="Poehlein A."/>
            <person name="Daniel R."/>
        </authorList>
    </citation>
    <scope>NUCLEOTIDE SEQUENCE [LARGE SCALE GENOMIC DNA]</scope>
    <source>
        <strain evidence="3 4">DSM 14427</strain>
    </source>
</reference>
<dbReference type="AlphaFoldDB" id="A0A1V4SKY4"/>
<dbReference type="Proteomes" id="UP000191554">
    <property type="component" value="Unassembled WGS sequence"/>
</dbReference>
<dbReference type="GO" id="GO:0005980">
    <property type="term" value="P:glycogen catabolic process"/>
    <property type="evidence" value="ECO:0007669"/>
    <property type="project" value="InterPro"/>
</dbReference>
<dbReference type="InterPro" id="IPR006451">
    <property type="entry name" value="Glycogen_debranch_arc"/>
</dbReference>
<dbReference type="InterPro" id="IPR024742">
    <property type="entry name" value="Glycogen_debranch_N"/>
</dbReference>
<sequence>MLMEFGKSYWKDYYKGSEREWILTNGIGGYASLSLIGSNNRRYHGLLVGCLKPPTSRFLLLSNLLEDIVWEDGSHISLASFQTGGAETGNYVNDGYRYLTRVTFDYLPEFTYNCRDIIVKKKIAMKHMENTTAVLYEIRNGSREAEFRLTPLVNCRDHHHSSRRSRFNFVPKYSDSEMTVSAEGEQLTLHMGVSCGKAVELDNTCFYNMFYGKEQERGLDCMEDHYIPGYFSIRLKPWECRTVSFEASCRNTGLPFAEAVREDFSGDAAVNSCPGDGNGAEDIIDRQNARLELLLKKPGYSNELLKRLVLAADNFIVYRKSTDAKTVIAGYPWFTDWGRDTMIAYAGLTLATGRFEDAREILYTFSKYVDYGLIPNMFPDDGEKPAYNSVDAALWYFEAVNSYLEYTGDYEFIKQEIYPCLKNICAGFTNGTIFDIKMTREGLVTAGSEKTQLTWMDAKVGDWVVTPRHGMAVEINALWYNGLRIMSRLAQEFKDADIYHECASKAKEAFVKVFWNESRQCLYDVVNEAGSDGSLRPNQILAVGLSYPVLEGSKARSVVETVWRELYTPYGLRTLSQDSPQYRGTYSGDIWSRDGAYHQGTVWTWLLGRFIKAYVRVNGNTEAARKKALDFILPFSDHIKDAGIGSISEIFDGNNPYEPRGCFAQAWSVAEILRAAVEDAGLK</sequence>
<dbReference type="EMBL" id="MZGX01000013">
    <property type="protein sequence ID" value="OPX43881.1"/>
    <property type="molecule type" value="Genomic_DNA"/>
</dbReference>
<dbReference type="InterPro" id="IPR012341">
    <property type="entry name" value="6hp_glycosidase-like_sf"/>
</dbReference>
<dbReference type="FunFam" id="1.50.10.10:FF:000073">
    <property type="entry name" value="Glycogen debranching enzyme, hypothetical (TreX-like)"/>
    <property type="match status" value="1"/>
</dbReference>
<feature type="domain" description="Glycogen debranching enzyme C-terminal" evidence="1">
    <location>
        <begin position="311"/>
        <end position="674"/>
    </location>
</feature>
<evidence type="ECO:0000313" key="3">
    <source>
        <dbReference type="EMBL" id="OPX43881.1"/>
    </source>
</evidence>
<dbReference type="Gene3D" id="1.50.10.10">
    <property type="match status" value="1"/>
</dbReference>
<dbReference type="Pfam" id="PF06202">
    <property type="entry name" value="GDE_C"/>
    <property type="match status" value="1"/>
</dbReference>
<dbReference type="InterPro" id="IPR008928">
    <property type="entry name" value="6-hairpin_glycosidase_sf"/>
</dbReference>
<dbReference type="PANTHER" id="PTHR10569:SF2">
    <property type="entry name" value="GLYCOGEN DEBRANCHING ENZYME"/>
    <property type="match status" value="1"/>
</dbReference>
<name>A0A1V4SKY4_RUMHU</name>
<dbReference type="InterPro" id="IPR010401">
    <property type="entry name" value="AGL/Gdb1"/>
</dbReference>
<organism evidence="3 4">
    <name type="scientific">Ruminiclostridium hungatei</name>
    <name type="common">Clostridium hungatei</name>
    <dbReference type="NCBI Taxonomy" id="48256"/>
    <lineage>
        <taxon>Bacteria</taxon>
        <taxon>Bacillati</taxon>
        <taxon>Bacillota</taxon>
        <taxon>Clostridia</taxon>
        <taxon>Eubacteriales</taxon>
        <taxon>Oscillospiraceae</taxon>
        <taxon>Ruminiclostridium</taxon>
    </lineage>
</organism>
<accession>A0A1V4SKY4</accession>
<comment type="caution">
    <text evidence="3">The sequence shown here is derived from an EMBL/GenBank/DDBJ whole genome shotgun (WGS) entry which is preliminary data.</text>
</comment>
<dbReference type="Pfam" id="PF12439">
    <property type="entry name" value="GDE_N"/>
    <property type="match status" value="1"/>
</dbReference>
<keyword evidence="4" id="KW-1185">Reference proteome</keyword>
<protein>
    <submittedName>
        <fullName evidence="3">Amylo-alpha-1,6-glucosidase</fullName>
    </submittedName>
</protein>
<evidence type="ECO:0000313" key="4">
    <source>
        <dbReference type="Proteomes" id="UP000191554"/>
    </source>
</evidence>
<feature type="domain" description="Glycogen debranching enzyme bacterial and archaeal type N-terminal" evidence="2">
    <location>
        <begin position="19"/>
        <end position="240"/>
    </location>
</feature>
<dbReference type="InterPro" id="IPR032790">
    <property type="entry name" value="GDE_C"/>
</dbReference>
<dbReference type="NCBIfam" id="TIGR01561">
    <property type="entry name" value="gde_arch"/>
    <property type="match status" value="1"/>
</dbReference>
<dbReference type="SUPFAM" id="SSF48208">
    <property type="entry name" value="Six-hairpin glycosidases"/>
    <property type="match status" value="1"/>
</dbReference>
<dbReference type="STRING" id="48256.CLHUN_21220"/>
<dbReference type="GO" id="GO:0004134">
    <property type="term" value="F:4-alpha-glucanotransferase activity"/>
    <property type="evidence" value="ECO:0007669"/>
    <property type="project" value="InterPro"/>
</dbReference>
<proteinExistence type="predicted"/>
<gene>
    <name evidence="3" type="ORF">CLHUN_21220</name>
</gene>
<dbReference type="GO" id="GO:0004135">
    <property type="term" value="F:amylo-alpha-1,6-glucosidase activity"/>
    <property type="evidence" value="ECO:0007669"/>
    <property type="project" value="InterPro"/>
</dbReference>